<dbReference type="NCBIfam" id="TIGR04183">
    <property type="entry name" value="Por_Secre_tail"/>
    <property type="match status" value="1"/>
</dbReference>
<dbReference type="InterPro" id="IPR026444">
    <property type="entry name" value="Secre_tail"/>
</dbReference>
<feature type="domain" description="Putative carbohydrate metabolism" evidence="1">
    <location>
        <begin position="32"/>
        <end position="229"/>
    </location>
</feature>
<evidence type="ECO:0000313" key="2">
    <source>
        <dbReference type="EMBL" id="MPM09409.1"/>
    </source>
</evidence>
<evidence type="ECO:0000259" key="1">
    <source>
        <dbReference type="Pfam" id="PF13201"/>
    </source>
</evidence>
<dbReference type="Pfam" id="PF13201">
    <property type="entry name" value="PCMD"/>
    <property type="match status" value="1"/>
</dbReference>
<accession>A0A644WZY8</accession>
<gene>
    <name evidence="2" type="ORF">SDC9_55726</name>
</gene>
<organism evidence="2">
    <name type="scientific">bioreactor metagenome</name>
    <dbReference type="NCBI Taxonomy" id="1076179"/>
    <lineage>
        <taxon>unclassified sequences</taxon>
        <taxon>metagenomes</taxon>
        <taxon>ecological metagenomes</taxon>
    </lineage>
</organism>
<dbReference type="Gene3D" id="2.60.120.890">
    <property type="entry name" value="BT2081, beta-jelly-roll domain"/>
    <property type="match status" value="1"/>
</dbReference>
<protein>
    <recommendedName>
        <fullName evidence="1">Putative carbohydrate metabolism domain-containing protein</fullName>
    </recommendedName>
</protein>
<comment type="caution">
    <text evidence="2">The sequence shown here is derived from an EMBL/GenBank/DDBJ whole genome shotgun (WGS) entry which is preliminary data.</text>
</comment>
<dbReference type="AlphaFoldDB" id="A0A644WZY8"/>
<name>A0A644WZY8_9ZZZZ</name>
<proteinExistence type="predicted"/>
<dbReference type="InterPro" id="IPR038653">
    <property type="entry name" value="Put_CMD_sf"/>
</dbReference>
<dbReference type="EMBL" id="VSSQ01001565">
    <property type="protein sequence ID" value="MPM09409.1"/>
    <property type="molecule type" value="Genomic_DNA"/>
</dbReference>
<sequence>MIKNFTLFLFSFLLLVCSFYAGAQNSQVDGMNFENWNQNYYNVMFPTYYYWENMPNSIWASSNAATTIVNDFCCERSTDCHGGSYAARLETKSIFSVPAAGNLFTGTFIADMFNSKALRGVPFTDKPESFTGYFKYTPVNYNNGVSDVPDTCAIYAILSYWDGAQRVEIARAEMYTSDNISAYTLFDLDFTYYSTITPDTISIVFASSKYGDLFQGGIGSTLLIDDVALVYPVGYAENNPFESAWSDGDFWNFSFRTIAERHISVYDISGKTLFAGSTSELKYSISSRNFTNGVYLYQITEGNRLFSGKIVK</sequence>
<reference evidence="2" key="1">
    <citation type="submission" date="2019-08" db="EMBL/GenBank/DDBJ databases">
        <authorList>
            <person name="Kucharzyk K."/>
            <person name="Murdoch R.W."/>
            <person name="Higgins S."/>
            <person name="Loffler F."/>
        </authorList>
    </citation>
    <scope>NUCLEOTIDE SEQUENCE</scope>
</reference>
<dbReference type="InterPro" id="IPR025112">
    <property type="entry name" value="PCMD"/>
</dbReference>